<evidence type="ECO:0000313" key="1">
    <source>
        <dbReference type="EMBL" id="KKL87345.1"/>
    </source>
</evidence>
<accession>A0A0F9I0C9</accession>
<name>A0A0F9I0C9_9ZZZZ</name>
<dbReference type="PANTHER" id="PTHR11012:SF30">
    <property type="entry name" value="PROTEIN KINASE-LIKE DOMAIN-CONTAINING"/>
    <property type="match status" value="1"/>
</dbReference>
<dbReference type="AlphaFoldDB" id="A0A0F9I0C9"/>
<dbReference type="InterPro" id="IPR011009">
    <property type="entry name" value="Kinase-like_dom_sf"/>
</dbReference>
<reference evidence="1" key="1">
    <citation type="journal article" date="2015" name="Nature">
        <title>Complex archaea that bridge the gap between prokaryotes and eukaryotes.</title>
        <authorList>
            <person name="Spang A."/>
            <person name="Saw J.H."/>
            <person name="Jorgensen S.L."/>
            <person name="Zaremba-Niedzwiedzka K."/>
            <person name="Martijn J."/>
            <person name="Lind A.E."/>
            <person name="van Eijk R."/>
            <person name="Schleper C."/>
            <person name="Guy L."/>
            <person name="Ettema T.J."/>
        </authorList>
    </citation>
    <scope>NUCLEOTIDE SEQUENCE</scope>
</reference>
<dbReference type="Pfam" id="PF02958">
    <property type="entry name" value="EcKL"/>
    <property type="match status" value="1"/>
</dbReference>
<gene>
    <name evidence="1" type="ORF">LCGC14_1935660</name>
</gene>
<protein>
    <recommendedName>
        <fullName evidence="2">Aminoglycoside phosphotransferase domain-containing protein</fullName>
    </recommendedName>
</protein>
<dbReference type="EMBL" id="LAZR01020858">
    <property type="protein sequence ID" value="KKL87345.1"/>
    <property type="molecule type" value="Genomic_DNA"/>
</dbReference>
<dbReference type="SUPFAM" id="SSF56112">
    <property type="entry name" value="Protein kinase-like (PK-like)"/>
    <property type="match status" value="1"/>
</dbReference>
<organism evidence="1">
    <name type="scientific">marine sediment metagenome</name>
    <dbReference type="NCBI Taxonomy" id="412755"/>
    <lineage>
        <taxon>unclassified sequences</taxon>
        <taxon>metagenomes</taxon>
        <taxon>ecological metagenomes</taxon>
    </lineage>
</organism>
<sequence length="234" mass="26350">MTKLKIPAGPQEITPQWLTLALRQTGTITDATVESFESTAIGEGAGFMGQLAQVALLYEGSDVGAPRSLIAKFPSDVPENRDIGNHFHFYERETRFYQEIADEVELRTPRCYYSAMNVEADEYVLLLEDLAPARVGDQLTGCSPEEAELAIRHLAKFHATWWESPRLAEIDWMPLVSDPTQMQAVEDSYRDTWDSFLERFGDKLQASMVRTGERLADNIASLMAYNAEPPRTII</sequence>
<evidence type="ECO:0008006" key="2">
    <source>
        <dbReference type="Google" id="ProtNLM"/>
    </source>
</evidence>
<dbReference type="InterPro" id="IPR004119">
    <property type="entry name" value="EcKL"/>
</dbReference>
<comment type="caution">
    <text evidence="1">The sequence shown here is derived from an EMBL/GenBank/DDBJ whole genome shotgun (WGS) entry which is preliminary data.</text>
</comment>
<dbReference type="PANTHER" id="PTHR11012">
    <property type="entry name" value="PROTEIN KINASE-LIKE DOMAIN-CONTAINING"/>
    <property type="match status" value="1"/>
</dbReference>
<proteinExistence type="predicted"/>
<feature type="non-terminal residue" evidence="1">
    <location>
        <position position="234"/>
    </location>
</feature>